<protein>
    <submittedName>
        <fullName evidence="1">Uncharacterized protein</fullName>
    </submittedName>
</protein>
<dbReference type="PROSITE" id="PS51257">
    <property type="entry name" value="PROKAR_LIPOPROTEIN"/>
    <property type="match status" value="1"/>
</dbReference>
<organism evidence="1 2">
    <name type="scientific">Epilithonimonas hungarica</name>
    <dbReference type="NCBI Taxonomy" id="454006"/>
    <lineage>
        <taxon>Bacteria</taxon>
        <taxon>Pseudomonadati</taxon>
        <taxon>Bacteroidota</taxon>
        <taxon>Flavobacteriia</taxon>
        <taxon>Flavobacteriales</taxon>
        <taxon>Weeksellaceae</taxon>
        <taxon>Chryseobacterium group</taxon>
        <taxon>Epilithonimonas</taxon>
    </lineage>
</organism>
<evidence type="ECO:0000313" key="1">
    <source>
        <dbReference type="EMBL" id="SDF18345.1"/>
    </source>
</evidence>
<dbReference type="EMBL" id="FNBH01000001">
    <property type="protein sequence ID" value="SDF18345.1"/>
    <property type="molecule type" value="Genomic_DNA"/>
</dbReference>
<dbReference type="RefSeq" id="WP_089872274.1">
    <property type="nucleotide sequence ID" value="NZ_FNBH01000001.1"/>
</dbReference>
<sequence length="190" mass="20647">MKKTILNLTTVFFMVIAVIGVSSCSKTEDAVEDITVPVPLSINTNTEIEIPFAVSTEEVVFPDMPLNLDVEAKIKEKFPALSINNLKSAKLSSFSIDFLSSSNGDSIKLNKVLSAKLLIKAPDLSDKEIATVENNTSETSLNFTPLADVELMDYLKSSNHSLYLKVKGTEAAATQMKVRVNSAFTIQVGL</sequence>
<evidence type="ECO:0000313" key="2">
    <source>
        <dbReference type="Proteomes" id="UP000199203"/>
    </source>
</evidence>
<name>A0A1G7J0D9_9FLAO</name>
<gene>
    <name evidence="1" type="ORF">SAMN05421825_1244</name>
</gene>
<keyword evidence="2" id="KW-1185">Reference proteome</keyword>
<dbReference type="Proteomes" id="UP000199203">
    <property type="component" value="Unassembled WGS sequence"/>
</dbReference>
<dbReference type="STRING" id="454006.SAMN05421825_1244"/>
<reference evidence="2" key="1">
    <citation type="submission" date="2016-10" db="EMBL/GenBank/DDBJ databases">
        <authorList>
            <person name="Varghese N."/>
            <person name="Submissions S."/>
        </authorList>
    </citation>
    <scope>NUCLEOTIDE SEQUENCE [LARGE SCALE GENOMIC DNA]</scope>
    <source>
        <strain evidence="2">DSM 19684</strain>
    </source>
</reference>
<accession>A0A1G7J0D9</accession>
<proteinExistence type="predicted"/>
<dbReference type="OrthoDB" id="1252548at2"/>
<dbReference type="AlphaFoldDB" id="A0A1G7J0D9"/>